<gene>
    <name evidence="2" type="ORF">CYLTODRAFT_123311</name>
</gene>
<protein>
    <recommendedName>
        <fullName evidence="1">F-box domain-containing protein</fullName>
    </recommendedName>
</protein>
<dbReference type="InterPro" id="IPR036047">
    <property type="entry name" value="F-box-like_dom_sf"/>
</dbReference>
<dbReference type="InterPro" id="IPR032675">
    <property type="entry name" value="LRR_dom_sf"/>
</dbReference>
<dbReference type="Gene3D" id="3.80.10.10">
    <property type="entry name" value="Ribonuclease Inhibitor"/>
    <property type="match status" value="1"/>
</dbReference>
<evidence type="ECO:0000313" key="3">
    <source>
        <dbReference type="Proteomes" id="UP000054007"/>
    </source>
</evidence>
<dbReference type="AlphaFoldDB" id="A0A0D7BMM0"/>
<dbReference type="Pfam" id="PF12937">
    <property type="entry name" value="F-box-like"/>
    <property type="match status" value="1"/>
</dbReference>
<dbReference type="SUPFAM" id="SSF52047">
    <property type="entry name" value="RNI-like"/>
    <property type="match status" value="1"/>
</dbReference>
<accession>A0A0D7BMM0</accession>
<dbReference type="OrthoDB" id="2973208at2759"/>
<keyword evidence="3" id="KW-1185">Reference proteome</keyword>
<proteinExistence type="predicted"/>
<sequence>MDNTASPISALPNELLLQIFGFAGGDGSVCINSTRARIGRVCKSWRAVSRSSPSLWTYINITVHDPCFPQPNRPPTVTKSFLEPALILSYPCALTIVVDVNTDCRQDVEQGLFDTVDMLGRHSIRWRNFSFTGPDYVMERLDHCVAQHPFQSPELESLTLRCNDGLPGHAFTTALPNIMVSRLRNLSINFELRRLVVQWDALTSFTGGFHTPSSFYALVSQTANLEFLYLTHIGHERDSRSVEPISLDNLRHLKIADCAIVEALENIRFPHLGELSLVDSQPCWTKSADGFVTHVKLRCSERPDTLEILLRCLRISSPPLRALNFRTHSPRCASNLLEGCAILCRHSSMH</sequence>
<evidence type="ECO:0000313" key="2">
    <source>
        <dbReference type="EMBL" id="KIY71455.1"/>
    </source>
</evidence>
<evidence type="ECO:0000259" key="1">
    <source>
        <dbReference type="Pfam" id="PF12937"/>
    </source>
</evidence>
<dbReference type="InterPro" id="IPR001810">
    <property type="entry name" value="F-box_dom"/>
</dbReference>
<feature type="domain" description="F-box" evidence="1">
    <location>
        <begin position="8"/>
        <end position="61"/>
    </location>
</feature>
<organism evidence="2 3">
    <name type="scientific">Cylindrobasidium torrendii FP15055 ss-10</name>
    <dbReference type="NCBI Taxonomy" id="1314674"/>
    <lineage>
        <taxon>Eukaryota</taxon>
        <taxon>Fungi</taxon>
        <taxon>Dikarya</taxon>
        <taxon>Basidiomycota</taxon>
        <taxon>Agaricomycotina</taxon>
        <taxon>Agaricomycetes</taxon>
        <taxon>Agaricomycetidae</taxon>
        <taxon>Agaricales</taxon>
        <taxon>Marasmiineae</taxon>
        <taxon>Physalacriaceae</taxon>
        <taxon>Cylindrobasidium</taxon>
    </lineage>
</organism>
<name>A0A0D7BMM0_9AGAR</name>
<dbReference type="Proteomes" id="UP000054007">
    <property type="component" value="Unassembled WGS sequence"/>
</dbReference>
<dbReference type="SUPFAM" id="SSF81383">
    <property type="entry name" value="F-box domain"/>
    <property type="match status" value="1"/>
</dbReference>
<reference evidence="2 3" key="1">
    <citation type="journal article" date="2015" name="Fungal Genet. Biol.">
        <title>Evolution of novel wood decay mechanisms in Agaricales revealed by the genome sequences of Fistulina hepatica and Cylindrobasidium torrendii.</title>
        <authorList>
            <person name="Floudas D."/>
            <person name="Held B.W."/>
            <person name="Riley R."/>
            <person name="Nagy L.G."/>
            <person name="Koehler G."/>
            <person name="Ransdell A.S."/>
            <person name="Younus H."/>
            <person name="Chow J."/>
            <person name="Chiniquy J."/>
            <person name="Lipzen A."/>
            <person name="Tritt A."/>
            <person name="Sun H."/>
            <person name="Haridas S."/>
            <person name="LaButti K."/>
            <person name="Ohm R.A."/>
            <person name="Kues U."/>
            <person name="Blanchette R.A."/>
            <person name="Grigoriev I.V."/>
            <person name="Minto R.E."/>
            <person name="Hibbett D.S."/>
        </authorList>
    </citation>
    <scope>NUCLEOTIDE SEQUENCE [LARGE SCALE GENOMIC DNA]</scope>
    <source>
        <strain evidence="2 3">FP15055 ss-10</strain>
    </source>
</reference>
<dbReference type="EMBL" id="KN880454">
    <property type="protein sequence ID" value="KIY71455.1"/>
    <property type="molecule type" value="Genomic_DNA"/>
</dbReference>